<feature type="region of interest" description="Disordered" evidence="1">
    <location>
        <begin position="152"/>
        <end position="209"/>
    </location>
</feature>
<feature type="compositionally biased region" description="Acidic residues" evidence="1">
    <location>
        <begin position="171"/>
        <end position="209"/>
    </location>
</feature>
<sequence length="209" mass="24102">MNNWFTVKVKYTKQLEDGRLKRVTEPYLVDSVSFTDAEARMYEEIGQSVTGEFLITGITKTEYADIFYYDDSEDWYKCKLTYVSIDGDEGKEKKITSNFLVTAANVKQAYERIQESLSDMTVTFEVPSIMLTPIVEVLPYNPDLDVEIGRRPLEEGEEIVNTPRSAAPSSSDEEDEEQDDYESSDEEEVESEEEYDEEENDVSFEDETK</sequence>
<evidence type="ECO:0000256" key="1">
    <source>
        <dbReference type="SAM" id="MobiDB-lite"/>
    </source>
</evidence>
<name>A0A4Q4KPI6_9FLAO</name>
<reference evidence="2 3" key="1">
    <citation type="submission" date="2019-02" db="EMBL/GenBank/DDBJ databases">
        <title>Genome sequence of the sea-ice species Brumimicrobium glaciale.</title>
        <authorList>
            <person name="Bowman J.P."/>
        </authorList>
    </citation>
    <scope>NUCLEOTIDE SEQUENCE [LARGE SCALE GENOMIC DNA]</scope>
    <source>
        <strain evidence="2 3">IC156</strain>
    </source>
</reference>
<dbReference type="InterPro" id="IPR027848">
    <property type="entry name" value="DUF4494"/>
</dbReference>
<dbReference type="OrthoDB" id="954784at2"/>
<comment type="caution">
    <text evidence="2">The sequence shown here is derived from an EMBL/GenBank/DDBJ whole genome shotgun (WGS) entry which is preliminary data.</text>
</comment>
<dbReference type="RefSeq" id="WP_130093026.1">
    <property type="nucleotide sequence ID" value="NZ_SETE01000002.1"/>
</dbReference>
<evidence type="ECO:0000313" key="2">
    <source>
        <dbReference type="EMBL" id="RYM35018.1"/>
    </source>
</evidence>
<dbReference type="Pfam" id="PF14902">
    <property type="entry name" value="DUF4494"/>
    <property type="match status" value="1"/>
</dbReference>
<dbReference type="EMBL" id="SETE01000002">
    <property type="protein sequence ID" value="RYM35018.1"/>
    <property type="molecule type" value="Genomic_DNA"/>
</dbReference>
<keyword evidence="3" id="KW-1185">Reference proteome</keyword>
<protein>
    <submittedName>
        <fullName evidence="2">DUF4494 domain-containing protein</fullName>
    </submittedName>
</protein>
<accession>A0A4Q4KPI6</accession>
<dbReference type="AlphaFoldDB" id="A0A4Q4KPI6"/>
<proteinExistence type="predicted"/>
<gene>
    <name evidence="2" type="ORF">ERX46_06495</name>
</gene>
<dbReference type="Proteomes" id="UP000293952">
    <property type="component" value="Unassembled WGS sequence"/>
</dbReference>
<organism evidence="2 3">
    <name type="scientific">Brumimicrobium glaciale</name>
    <dbReference type="NCBI Taxonomy" id="200475"/>
    <lineage>
        <taxon>Bacteria</taxon>
        <taxon>Pseudomonadati</taxon>
        <taxon>Bacteroidota</taxon>
        <taxon>Flavobacteriia</taxon>
        <taxon>Flavobacteriales</taxon>
        <taxon>Crocinitomicaceae</taxon>
        <taxon>Brumimicrobium</taxon>
    </lineage>
</organism>
<evidence type="ECO:0000313" key="3">
    <source>
        <dbReference type="Proteomes" id="UP000293952"/>
    </source>
</evidence>